<comment type="similarity">
    <text evidence="1">Belongs to the peptidase C40 family.</text>
</comment>
<feature type="chain" id="PRO_5045607229" evidence="6">
    <location>
        <begin position="36"/>
        <end position="341"/>
    </location>
</feature>
<dbReference type="Gene3D" id="3.90.1720.10">
    <property type="entry name" value="endopeptidase domain like (from Nostoc punctiforme)"/>
    <property type="match status" value="1"/>
</dbReference>
<dbReference type="PROSITE" id="PS51935">
    <property type="entry name" value="NLPC_P60"/>
    <property type="match status" value="1"/>
</dbReference>
<feature type="signal peptide" evidence="6">
    <location>
        <begin position="1"/>
        <end position="35"/>
    </location>
</feature>
<dbReference type="GO" id="GO:0016787">
    <property type="term" value="F:hydrolase activity"/>
    <property type="evidence" value="ECO:0007669"/>
    <property type="project" value="UniProtKB-KW"/>
</dbReference>
<evidence type="ECO:0000313" key="9">
    <source>
        <dbReference type="Proteomes" id="UP001206483"/>
    </source>
</evidence>
<dbReference type="PANTHER" id="PTHR47359:SF3">
    <property type="entry name" value="NLP_P60 DOMAIN-CONTAINING PROTEIN-RELATED"/>
    <property type="match status" value="1"/>
</dbReference>
<dbReference type="Gene3D" id="6.10.250.3150">
    <property type="match status" value="1"/>
</dbReference>
<evidence type="ECO:0000313" key="8">
    <source>
        <dbReference type="EMBL" id="MCP2309881.1"/>
    </source>
</evidence>
<accession>A0ABT1IZC2</accession>
<keyword evidence="4" id="KW-0788">Thiol protease</keyword>
<dbReference type="Proteomes" id="UP001206483">
    <property type="component" value="Unassembled WGS sequence"/>
</dbReference>
<dbReference type="PANTHER" id="PTHR47359">
    <property type="entry name" value="PEPTIDOGLYCAN DL-ENDOPEPTIDASE CWLO"/>
    <property type="match status" value="1"/>
</dbReference>
<keyword evidence="5" id="KW-0175">Coiled coil</keyword>
<protein>
    <submittedName>
        <fullName evidence="8">Cell wall-associated NlpC family hydrolase</fullName>
    </submittedName>
</protein>
<dbReference type="Pfam" id="PF00877">
    <property type="entry name" value="NLPC_P60"/>
    <property type="match status" value="1"/>
</dbReference>
<dbReference type="InterPro" id="IPR006311">
    <property type="entry name" value="TAT_signal"/>
</dbReference>
<dbReference type="InterPro" id="IPR051794">
    <property type="entry name" value="PG_Endopeptidase_C40"/>
</dbReference>
<evidence type="ECO:0000256" key="5">
    <source>
        <dbReference type="SAM" id="Coils"/>
    </source>
</evidence>
<feature type="coiled-coil region" evidence="5">
    <location>
        <begin position="51"/>
        <end position="92"/>
    </location>
</feature>
<reference evidence="8 9" key="1">
    <citation type="submission" date="2022-06" db="EMBL/GenBank/DDBJ databases">
        <title>Sequencing the genomes of 1000 actinobacteria strains.</title>
        <authorList>
            <person name="Klenk H.-P."/>
        </authorList>
    </citation>
    <scope>NUCLEOTIDE SEQUENCE [LARGE SCALE GENOMIC DNA]</scope>
    <source>
        <strain evidence="8 9">DSM 41656</strain>
    </source>
</reference>
<name>A0ABT1IZC2_9ACTN</name>
<keyword evidence="2" id="KW-0645">Protease</keyword>
<proteinExistence type="inferred from homology"/>
<keyword evidence="3 8" id="KW-0378">Hydrolase</keyword>
<evidence type="ECO:0000256" key="2">
    <source>
        <dbReference type="ARBA" id="ARBA00022670"/>
    </source>
</evidence>
<dbReference type="PROSITE" id="PS51318">
    <property type="entry name" value="TAT"/>
    <property type="match status" value="1"/>
</dbReference>
<keyword evidence="6" id="KW-0732">Signal</keyword>
<evidence type="ECO:0000256" key="3">
    <source>
        <dbReference type="ARBA" id="ARBA00022801"/>
    </source>
</evidence>
<dbReference type="RefSeq" id="WP_301330249.1">
    <property type="nucleotide sequence ID" value="NZ_BAAAUB010000008.1"/>
</dbReference>
<evidence type="ECO:0000256" key="6">
    <source>
        <dbReference type="SAM" id="SignalP"/>
    </source>
</evidence>
<dbReference type="SUPFAM" id="SSF54001">
    <property type="entry name" value="Cysteine proteinases"/>
    <property type="match status" value="1"/>
</dbReference>
<evidence type="ECO:0000256" key="1">
    <source>
        <dbReference type="ARBA" id="ARBA00007074"/>
    </source>
</evidence>
<evidence type="ECO:0000256" key="4">
    <source>
        <dbReference type="ARBA" id="ARBA00022807"/>
    </source>
</evidence>
<dbReference type="InterPro" id="IPR000064">
    <property type="entry name" value="NLP_P60_dom"/>
</dbReference>
<comment type="caution">
    <text evidence="8">The sequence shown here is derived from an EMBL/GenBank/DDBJ whole genome shotgun (WGS) entry which is preliminary data.</text>
</comment>
<evidence type="ECO:0000259" key="7">
    <source>
        <dbReference type="PROSITE" id="PS51935"/>
    </source>
</evidence>
<dbReference type="InterPro" id="IPR038765">
    <property type="entry name" value="Papain-like_cys_pep_sf"/>
</dbReference>
<organism evidence="8 9">
    <name type="scientific">Kitasatospora paracochleata</name>
    <dbReference type="NCBI Taxonomy" id="58354"/>
    <lineage>
        <taxon>Bacteria</taxon>
        <taxon>Bacillati</taxon>
        <taxon>Actinomycetota</taxon>
        <taxon>Actinomycetes</taxon>
        <taxon>Kitasatosporales</taxon>
        <taxon>Streptomycetaceae</taxon>
        <taxon>Kitasatospora</taxon>
    </lineage>
</organism>
<sequence length="341" mass="36617">MASHRKPRPVRRVRRLVLTTAAGAAAVTVSGLAPAARAEPAATPDQVRAQIDALYREAEQATQRYDGAREQVDELQRQVGRLQDELARRTDAAEAVRARLAAVAAEQYRTGGISPSLQLALSDDPQQFLEHSARLDQAGQVEQSALRQYAQQRAALDTQAAEARSGIAELAVRQRQLADEKAAVQQKLAQAQTLLDRLGPADRAALARASRSDGRSPLDLLPVPATGRALAAITFARAQLGKPYVWGATGPDSYDCSGLVQAAWRSAGVALPRTTYEQIDAAPRITRDQLQPGDLVFFFSGVTHVGLYTGNGRMIHAPHPGAPVRYESIDAMPFAGAVRPA</sequence>
<dbReference type="EMBL" id="JAMZDX010000003">
    <property type="protein sequence ID" value="MCP2309881.1"/>
    <property type="molecule type" value="Genomic_DNA"/>
</dbReference>
<keyword evidence="9" id="KW-1185">Reference proteome</keyword>
<gene>
    <name evidence="8" type="ORF">FHR36_003014</name>
</gene>
<feature type="domain" description="NlpC/P60" evidence="7">
    <location>
        <begin position="226"/>
        <end position="341"/>
    </location>
</feature>